<dbReference type="RefSeq" id="XP_001308939.1">
    <property type="nucleotide sequence ID" value="XM_001308938.1"/>
</dbReference>
<keyword evidence="2" id="KW-1185">Reference proteome</keyword>
<name>A2FGE5_TRIV3</name>
<gene>
    <name evidence="1" type="ORF">TVAG_369190</name>
</gene>
<proteinExistence type="predicted"/>
<accession>A2FGE5</accession>
<dbReference type="InterPro" id="IPR026906">
    <property type="entry name" value="LRR_5"/>
</dbReference>
<sequence>MVGTVARNASITKAIIEGEIKEIPPFYFYGCESLTNVTILANVKSIGDSSFHSCNKLQFLQIPDSCEVLNGRCFYSCDRLSNLNFPKNLAELRFSAFCFTNLSHISLEKNVKLIESNAFGSILNLKSIKIGNADNLFIDENAFQDSLYLEKIEIENVFSLNIISRNILTEIKFIVPVFKMKNWISIPCSIINATFNPNMMFIPSYLYYQNSNITEIADNEVIFENSSRFSLQQNYETIEEYAFYQCINLYSVKFPNSLKIIKNNAFYGCTSLKEVSFPQNFEVLEHDSFSGIPSLSFLNLSNTMKFIGRIDTFRDNLIDFSTTDEYDGNLRPMMFSDSQQEQYSFDGNVKEIPFFSFINSSIKNVILNDKIEIIHHIVLHIAS</sequence>
<organism evidence="1 2">
    <name type="scientific">Trichomonas vaginalis (strain ATCC PRA-98 / G3)</name>
    <dbReference type="NCBI Taxonomy" id="412133"/>
    <lineage>
        <taxon>Eukaryota</taxon>
        <taxon>Metamonada</taxon>
        <taxon>Parabasalia</taxon>
        <taxon>Trichomonadida</taxon>
        <taxon>Trichomonadidae</taxon>
        <taxon>Trichomonas</taxon>
    </lineage>
</organism>
<dbReference type="InterPro" id="IPR053139">
    <property type="entry name" value="Surface_bspA-like"/>
</dbReference>
<dbReference type="InParanoid" id="A2FGE5"/>
<dbReference type="EMBL" id="DS113778">
    <property type="protein sequence ID" value="EAX96009.1"/>
    <property type="molecule type" value="Genomic_DNA"/>
</dbReference>
<dbReference type="KEGG" id="tva:4753769"/>
<dbReference type="PANTHER" id="PTHR45661:SF3">
    <property type="entry name" value="IG-LIKE DOMAIN-CONTAINING PROTEIN"/>
    <property type="match status" value="1"/>
</dbReference>
<dbReference type="Gene3D" id="3.80.10.10">
    <property type="entry name" value="Ribonuclease Inhibitor"/>
    <property type="match status" value="3"/>
</dbReference>
<dbReference type="OrthoDB" id="1055097at2759"/>
<evidence type="ECO:0000313" key="1">
    <source>
        <dbReference type="EMBL" id="EAX96009.1"/>
    </source>
</evidence>
<dbReference type="VEuPathDB" id="TrichDB:TVAGG3_1065460"/>
<dbReference type="PANTHER" id="PTHR45661">
    <property type="entry name" value="SURFACE ANTIGEN"/>
    <property type="match status" value="1"/>
</dbReference>
<evidence type="ECO:0000313" key="2">
    <source>
        <dbReference type="Proteomes" id="UP000001542"/>
    </source>
</evidence>
<dbReference type="InterPro" id="IPR032675">
    <property type="entry name" value="LRR_dom_sf"/>
</dbReference>
<reference evidence="1" key="2">
    <citation type="journal article" date="2007" name="Science">
        <title>Draft genome sequence of the sexually transmitted pathogen Trichomonas vaginalis.</title>
        <authorList>
            <person name="Carlton J.M."/>
            <person name="Hirt R.P."/>
            <person name="Silva J.C."/>
            <person name="Delcher A.L."/>
            <person name="Schatz M."/>
            <person name="Zhao Q."/>
            <person name="Wortman J.R."/>
            <person name="Bidwell S.L."/>
            <person name="Alsmark U.C.M."/>
            <person name="Besteiro S."/>
            <person name="Sicheritz-Ponten T."/>
            <person name="Noel C.J."/>
            <person name="Dacks J.B."/>
            <person name="Foster P.G."/>
            <person name="Simillion C."/>
            <person name="Van de Peer Y."/>
            <person name="Miranda-Saavedra D."/>
            <person name="Barton G.J."/>
            <person name="Westrop G.D."/>
            <person name="Mueller S."/>
            <person name="Dessi D."/>
            <person name="Fiori P.L."/>
            <person name="Ren Q."/>
            <person name="Paulsen I."/>
            <person name="Zhang H."/>
            <person name="Bastida-Corcuera F.D."/>
            <person name="Simoes-Barbosa A."/>
            <person name="Brown M.T."/>
            <person name="Hayes R.D."/>
            <person name="Mukherjee M."/>
            <person name="Okumura C.Y."/>
            <person name="Schneider R."/>
            <person name="Smith A.J."/>
            <person name="Vanacova S."/>
            <person name="Villalvazo M."/>
            <person name="Haas B.J."/>
            <person name="Pertea M."/>
            <person name="Feldblyum T.V."/>
            <person name="Utterback T.R."/>
            <person name="Shu C.L."/>
            <person name="Osoegawa K."/>
            <person name="de Jong P.J."/>
            <person name="Hrdy I."/>
            <person name="Horvathova L."/>
            <person name="Zubacova Z."/>
            <person name="Dolezal P."/>
            <person name="Malik S.B."/>
            <person name="Logsdon J.M. Jr."/>
            <person name="Henze K."/>
            <person name="Gupta A."/>
            <person name="Wang C.C."/>
            <person name="Dunne R.L."/>
            <person name="Upcroft J.A."/>
            <person name="Upcroft P."/>
            <person name="White O."/>
            <person name="Salzberg S.L."/>
            <person name="Tang P."/>
            <person name="Chiu C.-H."/>
            <person name="Lee Y.-S."/>
            <person name="Embley T.M."/>
            <person name="Coombs G.H."/>
            <person name="Mottram J.C."/>
            <person name="Tachezy J."/>
            <person name="Fraser-Liggett C.M."/>
            <person name="Johnson P.J."/>
        </authorList>
    </citation>
    <scope>NUCLEOTIDE SEQUENCE [LARGE SCALE GENOMIC DNA]</scope>
    <source>
        <strain evidence="1">G3</strain>
    </source>
</reference>
<dbReference type="Proteomes" id="UP000001542">
    <property type="component" value="Unassembled WGS sequence"/>
</dbReference>
<dbReference type="Pfam" id="PF13306">
    <property type="entry name" value="LRR_5"/>
    <property type="match status" value="3"/>
</dbReference>
<dbReference type="AlphaFoldDB" id="A2FGE5"/>
<dbReference type="STRING" id="5722.A2FGE5"/>
<dbReference type="SUPFAM" id="SSF52058">
    <property type="entry name" value="L domain-like"/>
    <property type="match status" value="1"/>
</dbReference>
<reference evidence="1" key="1">
    <citation type="submission" date="2006-10" db="EMBL/GenBank/DDBJ databases">
        <authorList>
            <person name="Amadeo P."/>
            <person name="Zhao Q."/>
            <person name="Wortman J."/>
            <person name="Fraser-Liggett C."/>
            <person name="Carlton J."/>
        </authorList>
    </citation>
    <scope>NUCLEOTIDE SEQUENCE</scope>
    <source>
        <strain evidence="1">G3</strain>
    </source>
</reference>
<protein>
    <submittedName>
        <fullName evidence="1">Surface antigen BspA-like</fullName>
    </submittedName>
</protein>